<dbReference type="InterPro" id="IPR016676">
    <property type="entry name" value="P_lipid/glycerol_AcTrfase_prd"/>
</dbReference>
<dbReference type="AlphaFoldDB" id="A0A0V7ZDE7"/>
<dbReference type="PANTHER" id="PTHR22753">
    <property type="entry name" value="TRANSMEMBRANE PROTEIN 68"/>
    <property type="match status" value="1"/>
</dbReference>
<keyword evidence="3" id="KW-1185">Reference proteome</keyword>
<evidence type="ECO:0000313" key="2">
    <source>
        <dbReference type="EMBL" id="KST62497.1"/>
    </source>
</evidence>
<dbReference type="InterPro" id="IPR002123">
    <property type="entry name" value="Plipid/glycerol_acylTrfase"/>
</dbReference>
<accession>A0A0V7ZDE7</accession>
<name>A0A0V7ZDE7_9CYAN</name>
<protein>
    <submittedName>
        <fullName evidence="2">Glycerol acyltransferase</fullName>
    </submittedName>
</protein>
<dbReference type="EMBL" id="LMTZ01000155">
    <property type="protein sequence ID" value="KST62497.1"/>
    <property type="molecule type" value="Genomic_DNA"/>
</dbReference>
<dbReference type="GO" id="GO:0016746">
    <property type="term" value="F:acyltransferase activity"/>
    <property type="evidence" value="ECO:0007669"/>
    <property type="project" value="UniProtKB-KW"/>
</dbReference>
<comment type="caution">
    <text evidence="2">The sequence shown here is derived from an EMBL/GenBank/DDBJ whole genome shotgun (WGS) entry which is preliminary data.</text>
</comment>
<gene>
    <name evidence="2" type="ORF">BC008_09975</name>
</gene>
<organism evidence="2 3">
    <name type="scientific">Mastigocoleus testarum BC008</name>
    <dbReference type="NCBI Taxonomy" id="371196"/>
    <lineage>
        <taxon>Bacteria</taxon>
        <taxon>Bacillati</taxon>
        <taxon>Cyanobacteriota</taxon>
        <taxon>Cyanophyceae</taxon>
        <taxon>Nostocales</taxon>
        <taxon>Hapalosiphonaceae</taxon>
        <taxon>Mastigocoleus</taxon>
    </lineage>
</organism>
<dbReference type="CDD" id="cd07987">
    <property type="entry name" value="LPLAT_MGAT-like"/>
    <property type="match status" value="1"/>
</dbReference>
<proteinExistence type="predicted"/>
<evidence type="ECO:0000313" key="3">
    <source>
        <dbReference type="Proteomes" id="UP000053372"/>
    </source>
</evidence>
<feature type="domain" description="Phospholipid/glycerol acyltransferase" evidence="1">
    <location>
        <begin position="35"/>
        <end position="166"/>
    </location>
</feature>
<evidence type="ECO:0000259" key="1">
    <source>
        <dbReference type="Pfam" id="PF01553"/>
    </source>
</evidence>
<keyword evidence="2" id="KW-0808">Transferase</keyword>
<dbReference type="Pfam" id="PF01553">
    <property type="entry name" value="Acyltransferase"/>
    <property type="match status" value="1"/>
</dbReference>
<dbReference type="SUPFAM" id="SSF69593">
    <property type="entry name" value="Glycerol-3-phosphate (1)-acyltransferase"/>
    <property type="match status" value="1"/>
</dbReference>
<dbReference type="GO" id="GO:0016020">
    <property type="term" value="C:membrane"/>
    <property type="evidence" value="ECO:0007669"/>
    <property type="project" value="TreeGrafter"/>
</dbReference>
<reference evidence="2 3" key="1">
    <citation type="journal article" date="2015" name="Genome Announc.">
        <title>Draft Genome of the Euendolithic (true boring) Cyanobacterium Mastigocoleus testarum strain BC008.</title>
        <authorList>
            <person name="Guida B.S."/>
            <person name="Garcia-Pichel F."/>
        </authorList>
    </citation>
    <scope>NUCLEOTIDE SEQUENCE [LARGE SCALE GENOMIC DNA]</scope>
    <source>
        <strain evidence="2 3">BC008</strain>
    </source>
</reference>
<dbReference type="PIRSF" id="PIRSF016753">
    <property type="entry name" value="P_lipid/glycerol_ac_tran_prd"/>
    <property type="match status" value="1"/>
</dbReference>
<keyword evidence="2" id="KW-0012">Acyltransferase</keyword>
<sequence>MTTQAKLGWSLDRRDPKTIEAFMPLWEWFYKYYFRVQTSGWEHVSPNKKVLLVGSHNGGLAAPDMILMMYDWFKRFGTNQPIYGLMHPSAWQFPQIAELAAKVGAIVAHPKMGYRALRSGASVLVYPGGAKDVFRPHSLRDRIYFGNNQAFIKLALREKVPIVPVISHGAHDTFIVLADIYDFIKQFHDWGMPWFMGIDPETFPIYLGLPWGVAFGPLPNIPFPVTVRTRVCPPIVFERYGREAACDRQYVNACYNMVVSQMQRELDILVYG</sequence>
<dbReference type="PANTHER" id="PTHR22753:SF14">
    <property type="entry name" value="MONOACYLGLYCEROL_DIACYLGLYCEROL O-ACYLTRANSFERASE"/>
    <property type="match status" value="1"/>
</dbReference>
<dbReference type="Proteomes" id="UP000053372">
    <property type="component" value="Unassembled WGS sequence"/>
</dbReference>